<evidence type="ECO:0000256" key="3">
    <source>
        <dbReference type="ARBA" id="ARBA00025714"/>
    </source>
</evidence>
<sequence>MVSLTPSGRIGEPKDISGLVAFLCLPAASHITGQIIAADGGFTI</sequence>
<dbReference type="InterPro" id="IPR002347">
    <property type="entry name" value="SDR_fam"/>
</dbReference>
<protein>
    <submittedName>
        <fullName evidence="4">Uncharacterized protein</fullName>
    </submittedName>
</protein>
<evidence type="ECO:0000256" key="2">
    <source>
        <dbReference type="ARBA" id="ARBA00023002"/>
    </source>
</evidence>
<dbReference type="Pfam" id="PF13561">
    <property type="entry name" value="adh_short_C2"/>
    <property type="match status" value="1"/>
</dbReference>
<dbReference type="AlphaFoldDB" id="B7FGA3"/>
<name>B7FGA3_MEDTR</name>
<dbReference type="EMBL" id="BT051076">
    <property type="protein sequence ID" value="ACJ83742.1"/>
    <property type="molecule type" value="mRNA"/>
</dbReference>
<proteinExistence type="evidence at transcript level"/>
<dbReference type="InterPro" id="IPR045000">
    <property type="entry name" value="TR"/>
</dbReference>
<accession>B7FGA3</accession>
<evidence type="ECO:0000313" key="4">
    <source>
        <dbReference type="EMBL" id="ACJ83742.1"/>
    </source>
</evidence>
<dbReference type="SUPFAM" id="SSF51735">
    <property type="entry name" value="NAD(P)-binding Rossmann-fold domains"/>
    <property type="match status" value="1"/>
</dbReference>
<comment type="similarity">
    <text evidence="3">Belongs to the short-chain dehydrogenases/reductases (SDR) family. SDR65C subfamily.</text>
</comment>
<dbReference type="GO" id="GO:0016491">
    <property type="term" value="F:oxidoreductase activity"/>
    <property type="evidence" value="ECO:0007669"/>
    <property type="project" value="UniProtKB-KW"/>
</dbReference>
<dbReference type="Gene3D" id="3.40.50.720">
    <property type="entry name" value="NAD(P)-binding Rossmann-like Domain"/>
    <property type="match status" value="1"/>
</dbReference>
<organism evidence="4">
    <name type="scientific">Medicago truncatula</name>
    <name type="common">Barrel medic</name>
    <name type="synonym">Medicago tribuloides</name>
    <dbReference type="NCBI Taxonomy" id="3880"/>
    <lineage>
        <taxon>Eukaryota</taxon>
        <taxon>Viridiplantae</taxon>
        <taxon>Streptophyta</taxon>
        <taxon>Embryophyta</taxon>
        <taxon>Tracheophyta</taxon>
        <taxon>Spermatophyta</taxon>
        <taxon>Magnoliopsida</taxon>
        <taxon>eudicotyledons</taxon>
        <taxon>Gunneridae</taxon>
        <taxon>Pentapetalae</taxon>
        <taxon>rosids</taxon>
        <taxon>fabids</taxon>
        <taxon>Fabales</taxon>
        <taxon>Fabaceae</taxon>
        <taxon>Papilionoideae</taxon>
        <taxon>50 kb inversion clade</taxon>
        <taxon>NPAAA clade</taxon>
        <taxon>Hologalegina</taxon>
        <taxon>IRL clade</taxon>
        <taxon>Trifolieae</taxon>
        <taxon>Medicago</taxon>
    </lineage>
</organism>
<evidence type="ECO:0000256" key="1">
    <source>
        <dbReference type="ARBA" id="ARBA00022857"/>
    </source>
</evidence>
<dbReference type="PANTHER" id="PTHR42898:SF101">
    <property type="entry name" value="ENOYL-(ACYL CARRIER) REDUCTASE"/>
    <property type="match status" value="1"/>
</dbReference>
<dbReference type="PANTHER" id="PTHR42898">
    <property type="entry name" value="TROPINONE REDUCTASE"/>
    <property type="match status" value="1"/>
</dbReference>
<reference evidence="4" key="1">
    <citation type="submission" date="2008-12" db="EMBL/GenBank/DDBJ databases">
        <title>Medicago truncatula full length cdna cloning project.</title>
        <authorList>
            <person name="Moskal W."/>
            <person name="Chan A."/>
            <person name="Cheung F."/>
            <person name="Xiao Y."/>
            <person name="Town C.D."/>
        </authorList>
    </citation>
    <scope>NUCLEOTIDE SEQUENCE</scope>
</reference>
<dbReference type="InterPro" id="IPR036291">
    <property type="entry name" value="NAD(P)-bd_dom_sf"/>
</dbReference>
<keyword evidence="2" id="KW-0560">Oxidoreductase</keyword>
<keyword evidence="1" id="KW-0521">NADP</keyword>